<evidence type="ECO:0000256" key="3">
    <source>
        <dbReference type="ARBA" id="ARBA00022989"/>
    </source>
</evidence>
<feature type="coiled-coil region" evidence="7">
    <location>
        <begin position="408"/>
        <end position="572"/>
    </location>
</feature>
<evidence type="ECO:0000313" key="11">
    <source>
        <dbReference type="Proteomes" id="UP000825935"/>
    </source>
</evidence>
<dbReference type="OrthoDB" id="248903at2759"/>
<dbReference type="AlphaFoldDB" id="A0A8T2VCW5"/>
<evidence type="ECO:0000256" key="2">
    <source>
        <dbReference type="ARBA" id="ARBA00022692"/>
    </source>
</evidence>
<evidence type="ECO:0000256" key="6">
    <source>
        <dbReference type="ARBA" id="ARBA00023136"/>
    </source>
</evidence>
<dbReference type="Pfam" id="PF09787">
    <property type="entry name" value="Golgin_A5"/>
    <property type="match status" value="1"/>
</dbReference>
<evidence type="ECO:0000256" key="7">
    <source>
        <dbReference type="SAM" id="Coils"/>
    </source>
</evidence>
<proteinExistence type="predicted"/>
<evidence type="ECO:0000313" key="10">
    <source>
        <dbReference type="EMBL" id="KAH7446337.1"/>
    </source>
</evidence>
<keyword evidence="5 7" id="KW-0175">Coiled coil</keyword>
<accession>A0A8T2VCW5</accession>
<dbReference type="GO" id="GO:0007030">
    <property type="term" value="P:Golgi organization"/>
    <property type="evidence" value="ECO:0007669"/>
    <property type="project" value="InterPro"/>
</dbReference>
<evidence type="ECO:0000256" key="5">
    <source>
        <dbReference type="ARBA" id="ARBA00023054"/>
    </source>
</evidence>
<dbReference type="OMA" id="QQEYMST"/>
<evidence type="ECO:0000256" key="4">
    <source>
        <dbReference type="ARBA" id="ARBA00023034"/>
    </source>
</evidence>
<evidence type="ECO:0008006" key="12">
    <source>
        <dbReference type="Google" id="ProtNLM"/>
    </source>
</evidence>
<dbReference type="GO" id="GO:0031985">
    <property type="term" value="C:Golgi cisterna"/>
    <property type="evidence" value="ECO:0007669"/>
    <property type="project" value="TreeGrafter"/>
</dbReference>
<dbReference type="PANTHER" id="PTHR13815:SF7">
    <property type="entry name" value="GOLGIN SUBFAMILY A MEMBER 5"/>
    <property type="match status" value="1"/>
</dbReference>
<keyword evidence="3 9" id="KW-1133">Transmembrane helix</keyword>
<feature type="region of interest" description="Disordered" evidence="8">
    <location>
        <begin position="98"/>
        <end position="139"/>
    </location>
</feature>
<name>A0A8T2VCW5_CERRI</name>
<keyword evidence="6 9" id="KW-0472">Membrane</keyword>
<dbReference type="EMBL" id="CM035406">
    <property type="protein sequence ID" value="KAH7446337.1"/>
    <property type="molecule type" value="Genomic_DNA"/>
</dbReference>
<keyword evidence="2 9" id="KW-0812">Transmembrane</keyword>
<organism evidence="10 11">
    <name type="scientific">Ceratopteris richardii</name>
    <name type="common">Triangle waterfern</name>
    <dbReference type="NCBI Taxonomy" id="49495"/>
    <lineage>
        <taxon>Eukaryota</taxon>
        <taxon>Viridiplantae</taxon>
        <taxon>Streptophyta</taxon>
        <taxon>Embryophyta</taxon>
        <taxon>Tracheophyta</taxon>
        <taxon>Polypodiopsida</taxon>
        <taxon>Polypodiidae</taxon>
        <taxon>Polypodiales</taxon>
        <taxon>Pteridineae</taxon>
        <taxon>Pteridaceae</taxon>
        <taxon>Parkerioideae</taxon>
        <taxon>Ceratopteris</taxon>
    </lineage>
</organism>
<dbReference type="PANTHER" id="PTHR13815">
    <property type="entry name" value="GOLGIN-84"/>
    <property type="match status" value="1"/>
</dbReference>
<protein>
    <recommendedName>
        <fullName evidence="12">Golgin-84</fullName>
    </recommendedName>
</protein>
<keyword evidence="11" id="KW-1185">Reference proteome</keyword>
<evidence type="ECO:0000256" key="9">
    <source>
        <dbReference type="SAM" id="Phobius"/>
    </source>
</evidence>
<comment type="caution">
    <text evidence="10">The sequence shown here is derived from an EMBL/GenBank/DDBJ whole genome shotgun (WGS) entry which is preliminary data.</text>
</comment>
<dbReference type="Gene3D" id="1.10.287.1490">
    <property type="match status" value="1"/>
</dbReference>
<sequence>MASWFRAAEELFEVVDRRAKQVTDDLLIGAQSSGRVPANSSLTKGSGISGKEVVESSFLSKGSDANAGSLSSSTDAAISVNNDTDSLKALADEKLKSPVERSKLQETSLLDDTDNVGPANEDNRSGSEGCLSKEASDDQFNKHTEHVAAGKPVECKILSEDDRVSVQLIAKPLEGDQSDSVKHVDATAANSTEPSDKATDGITAYTAEQTSAIDTNAKDRPRLDEQLDEAQKLLKAAATSGQSKEARLARVCAGLSSRLQEYKTENGQLETLLLNQKEENSSLRAKIKDLQLEIASARADVIAVESEMSSAFASKNAEIESLLASLESFKKQAAQSEGKLAALQADMDAMSTSRDMTENGMIQTLKDALEIAENRAEEEHLAHVATRKAAAQREAELEQCVADVTASLSRMQRVVDERTQRAAELEQKLLAVELDCASLTQELQNAEAKLRKEQKRSLEDSIQTSQIQVWREDAERARQAQREMEGRNMALEAENQKLRVELSATKREADEYSNQAQKELEKRFRELTEVLYLKQTQLEEMASEKAAALIQLEKELRKSREAQAEAERSRRMRHSNLTGVWDDESDMKTFESLGLHQRQLVGSSIQKAAKFLDTAVVTAGRFLWRRPLARLGLLFYLVFVHAFLLFLMHRLQEQVVNSISSREELEAATAAGLVKLGMRQVNG</sequence>
<gene>
    <name evidence="10" type="ORF">KP509_01G051800</name>
</gene>
<dbReference type="Proteomes" id="UP000825935">
    <property type="component" value="Chromosome 1"/>
</dbReference>
<dbReference type="InterPro" id="IPR019177">
    <property type="entry name" value="Golgin_subfamily_A_member_5"/>
</dbReference>
<reference evidence="10" key="1">
    <citation type="submission" date="2021-08" db="EMBL/GenBank/DDBJ databases">
        <title>WGS assembly of Ceratopteris richardii.</title>
        <authorList>
            <person name="Marchant D.B."/>
            <person name="Chen G."/>
            <person name="Jenkins J."/>
            <person name="Shu S."/>
            <person name="Leebens-Mack J."/>
            <person name="Grimwood J."/>
            <person name="Schmutz J."/>
            <person name="Soltis P."/>
            <person name="Soltis D."/>
            <person name="Chen Z.-H."/>
        </authorList>
    </citation>
    <scope>NUCLEOTIDE SEQUENCE</scope>
    <source>
        <strain evidence="10">Whitten #5841</strain>
        <tissue evidence="10">Leaf</tissue>
    </source>
</reference>
<comment type="subcellular location">
    <subcellularLocation>
        <location evidence="1">Golgi apparatus membrane</location>
        <topology evidence="1">Single-pass membrane protein</topology>
    </subcellularLocation>
</comment>
<dbReference type="GO" id="GO:0000301">
    <property type="term" value="P:retrograde transport, vesicle recycling within Golgi"/>
    <property type="evidence" value="ECO:0007669"/>
    <property type="project" value="TreeGrafter"/>
</dbReference>
<dbReference type="GO" id="GO:0000139">
    <property type="term" value="C:Golgi membrane"/>
    <property type="evidence" value="ECO:0007669"/>
    <property type="project" value="UniProtKB-SubCell"/>
</dbReference>
<evidence type="ECO:0000256" key="8">
    <source>
        <dbReference type="SAM" id="MobiDB-lite"/>
    </source>
</evidence>
<keyword evidence="4" id="KW-0333">Golgi apparatus</keyword>
<feature type="coiled-coil region" evidence="7">
    <location>
        <begin position="259"/>
        <end position="382"/>
    </location>
</feature>
<evidence type="ECO:0000256" key="1">
    <source>
        <dbReference type="ARBA" id="ARBA00004194"/>
    </source>
</evidence>
<feature type="transmembrane region" description="Helical" evidence="9">
    <location>
        <begin position="628"/>
        <end position="648"/>
    </location>
</feature>